<accession>A0A650CJC0</accession>
<dbReference type="EMBL" id="JACHFY010000008">
    <property type="protein sequence ID" value="MBB5253875.1"/>
    <property type="molecule type" value="Genomic_DNA"/>
</dbReference>
<sequence length="146" mass="17592">MISWLLGSPPPPWHYLDDVFQEYSNVAVYLNAYGNIEIIKVSDIDEFHAPTSVLISGYYLLTLKPYYIKLRKFVAFPTRRLPVIKRLIKYPRWRSMEYYYKDEFLIGWLIYDCDNCKEKQRLHLEVNEEIMSDDEIVEKHLQIYNS</sequence>
<dbReference type="OrthoDB" id="42831at2157"/>
<dbReference type="Proteomes" id="UP000427373">
    <property type="component" value="Chromosome"/>
</dbReference>
<organism evidence="2 3">
    <name type="scientific">Sulfurisphaera ohwakuensis</name>
    <dbReference type="NCBI Taxonomy" id="69656"/>
    <lineage>
        <taxon>Archaea</taxon>
        <taxon>Thermoproteota</taxon>
        <taxon>Thermoprotei</taxon>
        <taxon>Sulfolobales</taxon>
        <taxon>Sulfolobaceae</taxon>
        <taxon>Sulfurisphaera</taxon>
    </lineage>
</organism>
<dbReference type="AlphaFoldDB" id="A0A650CJC0"/>
<reference evidence="1 4" key="2">
    <citation type="submission" date="2020-08" db="EMBL/GenBank/DDBJ databases">
        <title>Genomic Encyclopedia of Type Strains, Phase IV (KMG-IV): sequencing the most valuable type-strain genomes for metagenomic binning, comparative biology and taxonomic classification.</title>
        <authorList>
            <person name="Goeker M."/>
        </authorList>
    </citation>
    <scope>NUCLEOTIDE SEQUENCE [LARGE SCALE GENOMIC DNA]</scope>
    <source>
        <strain evidence="1 4">DSM 12421</strain>
    </source>
</reference>
<evidence type="ECO:0000313" key="2">
    <source>
        <dbReference type="EMBL" id="QGR17941.1"/>
    </source>
</evidence>
<protein>
    <submittedName>
        <fullName evidence="2">Uncharacterized protein</fullName>
    </submittedName>
</protein>
<evidence type="ECO:0000313" key="4">
    <source>
        <dbReference type="Proteomes" id="UP000582213"/>
    </source>
</evidence>
<dbReference type="RefSeq" id="WP_010980397.1">
    <property type="nucleotide sequence ID" value="NZ_CP045484.1"/>
</dbReference>
<dbReference type="Proteomes" id="UP000582213">
    <property type="component" value="Unassembled WGS sequence"/>
</dbReference>
<evidence type="ECO:0000313" key="1">
    <source>
        <dbReference type="EMBL" id="MBB5253875.1"/>
    </source>
</evidence>
<dbReference type="GeneID" id="42802118"/>
<gene>
    <name evidence="2" type="ORF">D1869_12695</name>
    <name evidence="1" type="ORF">HNQ62_001646</name>
</gene>
<dbReference type="GeneID" id="1460395"/>
<reference evidence="2 3" key="1">
    <citation type="submission" date="2019-10" db="EMBL/GenBank/DDBJ databases">
        <title>Genome Sequences from Six Type Strain Members of the Archaeal Family Sulfolobaceae: Acidianus ambivalens, Acidianus infernus, Metallosphaera prunae, Stygiolobus azoricus, Sulfolobus metallicus, and Sulfurisphaera ohwakuensis.</title>
        <authorList>
            <person name="Counts J.A."/>
            <person name="Kelly R.M."/>
        </authorList>
    </citation>
    <scope>NUCLEOTIDE SEQUENCE [LARGE SCALE GENOMIC DNA]</scope>
    <source>
        <strain evidence="2 3">TA-1</strain>
    </source>
</reference>
<dbReference type="EMBL" id="CP045484">
    <property type="protein sequence ID" value="QGR17941.1"/>
    <property type="molecule type" value="Genomic_DNA"/>
</dbReference>
<name>A0A650CJC0_SULOH</name>
<dbReference type="KEGG" id="soh:D1869_12695"/>
<proteinExistence type="predicted"/>
<keyword evidence="3" id="KW-1185">Reference proteome</keyword>
<evidence type="ECO:0000313" key="3">
    <source>
        <dbReference type="Proteomes" id="UP000427373"/>
    </source>
</evidence>